<evidence type="ECO:0000313" key="1">
    <source>
        <dbReference type="EMBL" id="MBS4224883.1"/>
    </source>
</evidence>
<proteinExistence type="predicted"/>
<dbReference type="Proteomes" id="UP000676456">
    <property type="component" value="Unassembled WGS sequence"/>
</dbReference>
<name>A0A942UTP5_9BACI</name>
<dbReference type="AlphaFoldDB" id="A0A942UTP5"/>
<gene>
    <name evidence="1" type="ORF">KHA91_19485</name>
</gene>
<dbReference type="Gene3D" id="2.70.98.10">
    <property type="match status" value="1"/>
</dbReference>
<dbReference type="GO" id="GO:0016853">
    <property type="term" value="F:isomerase activity"/>
    <property type="evidence" value="ECO:0007669"/>
    <property type="project" value="InterPro"/>
</dbReference>
<dbReference type="InterPro" id="IPR008183">
    <property type="entry name" value="Aldose_1/G6P_1-epimerase"/>
</dbReference>
<dbReference type="SUPFAM" id="SSF74650">
    <property type="entry name" value="Galactose mutarotase-like"/>
    <property type="match status" value="1"/>
</dbReference>
<dbReference type="EMBL" id="JAGYPN010000005">
    <property type="protein sequence ID" value="MBS4224883.1"/>
    <property type="molecule type" value="Genomic_DNA"/>
</dbReference>
<dbReference type="InterPro" id="IPR011013">
    <property type="entry name" value="Gal_mutarotase_sf_dom"/>
</dbReference>
<sequence>MYKVTQKQDANFTIYEVTDSNAHSWIKVAPERGGIITGFGVHGEELLFLNKKTFYDEEANVRGGIPILFPISGQLVDGKYEWDGKVYEMRNHGFARNYPWEVMNTDTTDGASITLRLRSNEETRKSFPFDFEVIFTYVLQGNTLSIQQEYVNKSESDMPIYPGFHPYFKTSEKNLTYETDAKTYRDDNDFKIKNVKEGLDLSDKKESLVLLDAIKKEIAFELPELNKKVLMKYGEEFKYVYLWTEKGQDFVCVEPWMAMTNEMNRKEELPIIGQDESLKTVITISVE</sequence>
<dbReference type="Pfam" id="PF01263">
    <property type="entry name" value="Aldose_epim"/>
    <property type="match status" value="1"/>
</dbReference>
<organism evidence="1 2">
    <name type="scientific">Lederbergia citrea</name>
    <dbReference type="NCBI Taxonomy" id="2833581"/>
    <lineage>
        <taxon>Bacteria</taxon>
        <taxon>Bacillati</taxon>
        <taxon>Bacillota</taxon>
        <taxon>Bacilli</taxon>
        <taxon>Bacillales</taxon>
        <taxon>Bacillaceae</taxon>
        <taxon>Lederbergia</taxon>
    </lineage>
</organism>
<dbReference type="InterPro" id="IPR014718">
    <property type="entry name" value="GH-type_carb-bd"/>
</dbReference>
<evidence type="ECO:0000313" key="2">
    <source>
        <dbReference type="Proteomes" id="UP000676456"/>
    </source>
</evidence>
<accession>A0A942UTP5</accession>
<reference evidence="1 2" key="1">
    <citation type="submission" date="2021-05" db="EMBL/GenBank/DDBJ databases">
        <title>Novel Bacillus species.</title>
        <authorList>
            <person name="Liu G."/>
        </authorList>
    </citation>
    <scope>NUCLEOTIDE SEQUENCE [LARGE SCALE GENOMIC DNA]</scope>
    <source>
        <strain evidence="1 2">FJAT-49682</strain>
    </source>
</reference>
<dbReference type="PANTHER" id="PTHR11122:SF13">
    <property type="entry name" value="GLUCOSE-6-PHOSPHATE 1-EPIMERASE"/>
    <property type="match status" value="1"/>
</dbReference>
<dbReference type="GO" id="GO:0005975">
    <property type="term" value="P:carbohydrate metabolic process"/>
    <property type="evidence" value="ECO:0007669"/>
    <property type="project" value="InterPro"/>
</dbReference>
<protein>
    <submittedName>
        <fullName evidence="1">Aldose epimerase</fullName>
    </submittedName>
</protein>
<comment type="caution">
    <text evidence="1">The sequence shown here is derived from an EMBL/GenBank/DDBJ whole genome shotgun (WGS) entry which is preliminary data.</text>
</comment>
<dbReference type="RefSeq" id="WP_213099935.1">
    <property type="nucleotide sequence ID" value="NZ_JAGYPH010000005.1"/>
</dbReference>
<dbReference type="GO" id="GO:0030246">
    <property type="term" value="F:carbohydrate binding"/>
    <property type="evidence" value="ECO:0007669"/>
    <property type="project" value="InterPro"/>
</dbReference>
<keyword evidence="2" id="KW-1185">Reference proteome</keyword>
<dbReference type="PANTHER" id="PTHR11122">
    <property type="entry name" value="APOSPORY-ASSOCIATED PROTEIN C-RELATED"/>
    <property type="match status" value="1"/>
</dbReference>